<dbReference type="AlphaFoldDB" id="A0A0R3PBH1"/>
<evidence type="ECO:0000313" key="3">
    <source>
        <dbReference type="Proteomes" id="UP000267027"/>
    </source>
</evidence>
<dbReference type="EMBL" id="UYYA01000134">
    <property type="protein sequence ID" value="VDM52625.1"/>
    <property type="molecule type" value="Genomic_DNA"/>
</dbReference>
<proteinExistence type="predicted"/>
<protein>
    <submittedName>
        <fullName evidence="4">PspC domain-containing protein</fullName>
    </submittedName>
</protein>
<keyword evidence="3" id="KW-1185">Reference proteome</keyword>
<name>A0A0R3PBH1_ANGCS</name>
<evidence type="ECO:0000313" key="2">
    <source>
        <dbReference type="EMBL" id="VDM52625.1"/>
    </source>
</evidence>
<evidence type="ECO:0000313" key="4">
    <source>
        <dbReference type="WBParaSite" id="ACOC_0000103901-mRNA-1"/>
    </source>
</evidence>
<keyword evidence="1" id="KW-0472">Membrane</keyword>
<reference evidence="2 3" key="2">
    <citation type="submission" date="2018-11" db="EMBL/GenBank/DDBJ databases">
        <authorList>
            <consortium name="Pathogen Informatics"/>
        </authorList>
    </citation>
    <scope>NUCLEOTIDE SEQUENCE [LARGE SCALE GENOMIC DNA]</scope>
    <source>
        <strain evidence="2 3">Costa Rica</strain>
    </source>
</reference>
<feature type="transmembrane region" description="Helical" evidence="1">
    <location>
        <begin position="29"/>
        <end position="49"/>
    </location>
</feature>
<accession>A0A0R3PBH1</accession>
<organism evidence="4">
    <name type="scientific">Angiostrongylus costaricensis</name>
    <name type="common">Nematode worm</name>
    <dbReference type="NCBI Taxonomy" id="334426"/>
    <lineage>
        <taxon>Eukaryota</taxon>
        <taxon>Metazoa</taxon>
        <taxon>Ecdysozoa</taxon>
        <taxon>Nematoda</taxon>
        <taxon>Chromadorea</taxon>
        <taxon>Rhabditida</taxon>
        <taxon>Rhabditina</taxon>
        <taxon>Rhabditomorpha</taxon>
        <taxon>Strongyloidea</taxon>
        <taxon>Metastrongylidae</taxon>
        <taxon>Angiostrongylus</taxon>
    </lineage>
</organism>
<dbReference type="Proteomes" id="UP000267027">
    <property type="component" value="Unassembled WGS sequence"/>
</dbReference>
<dbReference type="WBParaSite" id="ACOC_0000103901-mRNA-1">
    <property type="protein sequence ID" value="ACOC_0000103901-mRNA-1"/>
    <property type="gene ID" value="ACOC_0000103901"/>
</dbReference>
<gene>
    <name evidence="2" type="ORF">ACOC_LOCUS1040</name>
</gene>
<sequence>MVVGALVCRLSGFLKKFIGQKNILQISCYIFYGVPLLSTVFYAMCFISLRSQRSLVRSDNTMSLLHQAERDTLKQGIVTSPYYATRSMTHLIYCISFKYRNNNIKIYRSAFYFYQNLKSFDVKITGVKASLPQTRMIHCSVRKAIRYFCLFISLE</sequence>
<dbReference type="OrthoDB" id="5853028at2759"/>
<keyword evidence="1" id="KW-0812">Transmembrane</keyword>
<keyword evidence="1" id="KW-1133">Transmembrane helix</keyword>
<evidence type="ECO:0000256" key="1">
    <source>
        <dbReference type="SAM" id="Phobius"/>
    </source>
</evidence>
<reference evidence="4" key="1">
    <citation type="submission" date="2017-02" db="UniProtKB">
        <authorList>
            <consortium name="WormBaseParasite"/>
        </authorList>
    </citation>
    <scope>IDENTIFICATION</scope>
</reference>